<dbReference type="Proteomes" id="UP000008363">
    <property type="component" value="Unassembled WGS sequence"/>
</dbReference>
<evidence type="ECO:0000313" key="1">
    <source>
        <dbReference type="EMBL" id="GAB88980.1"/>
    </source>
</evidence>
<dbReference type="eggNOG" id="ENOG5032ZD0">
    <property type="taxonomic scope" value="Bacteria"/>
</dbReference>
<gene>
    <name evidence="1" type="ORF">GORHZ_046_01320</name>
</gene>
<accession>K6VPZ6</accession>
<dbReference type="AlphaFoldDB" id="K6VPZ6"/>
<keyword evidence="2" id="KW-1185">Reference proteome</keyword>
<dbReference type="RefSeq" id="WP_006330772.1">
    <property type="nucleotide sequence ID" value="NZ_BAHC01000046.1"/>
</dbReference>
<dbReference type="STRING" id="1108045.GORHZ_046_01320"/>
<evidence type="ECO:0000313" key="2">
    <source>
        <dbReference type="Proteomes" id="UP000008363"/>
    </source>
</evidence>
<protein>
    <recommendedName>
        <fullName evidence="3">DUF2617 family protein</fullName>
    </recommendedName>
</protein>
<evidence type="ECO:0008006" key="3">
    <source>
        <dbReference type="Google" id="ProtNLM"/>
    </source>
</evidence>
<organism evidence="1 2">
    <name type="scientific">Gordonia rhizosphera NBRC 16068</name>
    <dbReference type="NCBI Taxonomy" id="1108045"/>
    <lineage>
        <taxon>Bacteria</taxon>
        <taxon>Bacillati</taxon>
        <taxon>Actinomycetota</taxon>
        <taxon>Actinomycetes</taxon>
        <taxon>Mycobacteriales</taxon>
        <taxon>Gordoniaceae</taxon>
        <taxon>Gordonia</taxon>
    </lineage>
</organism>
<comment type="caution">
    <text evidence="1">The sequence shown here is derived from an EMBL/GenBank/DDBJ whole genome shotgun (WGS) entry which is preliminary data.</text>
</comment>
<proteinExistence type="predicted"/>
<name>K6VPZ6_9ACTN</name>
<dbReference type="InterPro" id="IPR024486">
    <property type="entry name" value="DUF2617"/>
</dbReference>
<reference evidence="1 2" key="1">
    <citation type="submission" date="2012-08" db="EMBL/GenBank/DDBJ databases">
        <title>Whole genome shotgun sequence of Gordonia rhizosphera NBRC 16068.</title>
        <authorList>
            <person name="Takarada H."/>
            <person name="Isaki S."/>
            <person name="Hosoyama A."/>
            <person name="Tsuchikane K."/>
            <person name="Katsumata H."/>
            <person name="Baba S."/>
            <person name="Ohji S."/>
            <person name="Yamazaki S."/>
            <person name="Fujita N."/>
        </authorList>
    </citation>
    <scope>NUCLEOTIDE SEQUENCE [LARGE SCALE GENOMIC DNA]</scope>
    <source>
        <strain evidence="1 2">NBRC 16068</strain>
    </source>
</reference>
<dbReference type="EMBL" id="BAHC01000046">
    <property type="protein sequence ID" value="GAB88980.1"/>
    <property type="molecule type" value="Genomic_DNA"/>
</dbReference>
<dbReference type="Pfam" id="PF10936">
    <property type="entry name" value="DUF2617"/>
    <property type="match status" value="1"/>
</dbReference>
<sequence length="178" mass="19068">MSASSTTSVHTSLDVPFADTSAQQLSFSLTADVREPLARCDHRFGPRTISLRLLGASHQVIVDDGHRRLCETVACLPDVGTPLPGTVADGVYAFSSRVDRCDLARLESVVAGLVRRTCDHRAAGLPALLGRFPGRPLAVTAVIASADDDTITWQTWHTYPQCGELVTTTGELRGTPAR</sequence>